<accession>A0AAJ7TP02</accession>
<evidence type="ECO:0000256" key="6">
    <source>
        <dbReference type="ARBA" id="ARBA00022692"/>
    </source>
</evidence>
<feature type="region of interest" description="Disordered" evidence="12">
    <location>
        <begin position="210"/>
        <end position="241"/>
    </location>
</feature>
<evidence type="ECO:0000256" key="12">
    <source>
        <dbReference type="SAM" id="MobiDB-lite"/>
    </source>
</evidence>
<dbReference type="GO" id="GO:1905706">
    <property type="term" value="P:regulation of mitochondrial ATP synthesis coupled proton transport"/>
    <property type="evidence" value="ECO:0007669"/>
    <property type="project" value="UniProtKB-ARBA"/>
</dbReference>
<evidence type="ECO:0000256" key="5">
    <source>
        <dbReference type="ARBA" id="ARBA00022691"/>
    </source>
</evidence>
<evidence type="ECO:0000256" key="7">
    <source>
        <dbReference type="ARBA" id="ARBA00022989"/>
    </source>
</evidence>
<sequence>MSATEQMDEPMGGSAGDPSRPGSARPRWGLALAGVTGGAMLAVYALCLPFVLPALRRVCLPFVPATDAQLGNILRALGPGRRRRLVDIGSGDGRIVLAAARHGFNAVGVELNPWLVLYSRLGAWRLGLKGSASFRTVDLWKVNFSEFNNVVIFGVPQMMSQLEEKLEKELKQEAEVIACRFPFPSWAPVRVEGEGIDTVWVYEATALRSAPPTEDKGSFPGEKDPLSKEKNAHLGTQARES</sequence>
<dbReference type="Proteomes" id="UP001318040">
    <property type="component" value="Chromosome 34"/>
</dbReference>
<evidence type="ECO:0000256" key="13">
    <source>
        <dbReference type="SAM" id="Phobius"/>
    </source>
</evidence>
<dbReference type="SUPFAM" id="SSF53335">
    <property type="entry name" value="S-adenosyl-L-methionine-dependent methyltransferases"/>
    <property type="match status" value="1"/>
</dbReference>
<evidence type="ECO:0000256" key="1">
    <source>
        <dbReference type="ARBA" id="ARBA00004304"/>
    </source>
</evidence>
<evidence type="ECO:0000313" key="15">
    <source>
        <dbReference type="RefSeq" id="XP_032821394.1"/>
    </source>
</evidence>
<keyword evidence="7 13" id="KW-1133">Transmembrane helix</keyword>
<feature type="transmembrane region" description="Helical" evidence="13">
    <location>
        <begin position="28"/>
        <end position="52"/>
    </location>
</feature>
<dbReference type="GO" id="GO:0032259">
    <property type="term" value="P:methylation"/>
    <property type="evidence" value="ECO:0007669"/>
    <property type="project" value="UniProtKB-KW"/>
</dbReference>
<dbReference type="FunFam" id="3.40.50.150:FF:000141">
    <property type="entry name" value="ATP synthase c subunit lysine N-methyltransferase"/>
    <property type="match status" value="1"/>
</dbReference>
<protein>
    <recommendedName>
        <fullName evidence="10">ATP synthase subunit C lysine N-methyltransferase</fullName>
    </recommendedName>
    <alternativeName>
        <fullName evidence="11">Protein N-lysine methyltransferase FAM173B</fullName>
    </alternativeName>
</protein>
<organism evidence="14 15">
    <name type="scientific">Petromyzon marinus</name>
    <name type="common">Sea lamprey</name>
    <dbReference type="NCBI Taxonomy" id="7757"/>
    <lineage>
        <taxon>Eukaryota</taxon>
        <taxon>Metazoa</taxon>
        <taxon>Chordata</taxon>
        <taxon>Craniata</taxon>
        <taxon>Vertebrata</taxon>
        <taxon>Cyclostomata</taxon>
        <taxon>Hyperoartia</taxon>
        <taxon>Petromyzontiformes</taxon>
        <taxon>Petromyzontidae</taxon>
        <taxon>Petromyzon</taxon>
    </lineage>
</organism>
<dbReference type="CTD" id="134145"/>
<dbReference type="GO" id="GO:0016279">
    <property type="term" value="F:protein-lysine N-methyltransferase activity"/>
    <property type="evidence" value="ECO:0007669"/>
    <property type="project" value="InterPro"/>
</dbReference>
<dbReference type="AlphaFoldDB" id="A0AAJ7TP02"/>
<dbReference type="PANTHER" id="PTHR13610">
    <property type="entry name" value="METHYLTRANSFERASE DOMAIN-CONTAINING PROTEIN"/>
    <property type="match status" value="1"/>
</dbReference>
<gene>
    <name evidence="15" type="primary">ATPSCKMT</name>
</gene>
<keyword evidence="5" id="KW-0949">S-adenosyl-L-methionine</keyword>
<feature type="compositionally biased region" description="Basic and acidic residues" evidence="12">
    <location>
        <begin position="213"/>
        <end position="232"/>
    </location>
</feature>
<dbReference type="GO" id="GO:1904058">
    <property type="term" value="P:positive regulation of sensory perception of pain"/>
    <property type="evidence" value="ECO:0007669"/>
    <property type="project" value="UniProtKB-ARBA"/>
</dbReference>
<evidence type="ECO:0000256" key="10">
    <source>
        <dbReference type="ARBA" id="ARBA00071036"/>
    </source>
</evidence>
<dbReference type="RefSeq" id="XP_032821394.1">
    <property type="nucleotide sequence ID" value="XM_032965503.1"/>
</dbReference>
<evidence type="ECO:0000313" key="14">
    <source>
        <dbReference type="Proteomes" id="UP001318040"/>
    </source>
</evidence>
<dbReference type="Gene3D" id="3.40.50.150">
    <property type="entry name" value="Vaccinia Virus protein VP39"/>
    <property type="match status" value="1"/>
</dbReference>
<evidence type="ECO:0000256" key="9">
    <source>
        <dbReference type="ARBA" id="ARBA00023136"/>
    </source>
</evidence>
<keyword evidence="8" id="KW-0496">Mitochondrion</keyword>
<comment type="similarity">
    <text evidence="2">Belongs to the ANT/ATPSC lysine N-methyltransferase family.</text>
</comment>
<evidence type="ECO:0000256" key="11">
    <source>
        <dbReference type="ARBA" id="ARBA00078098"/>
    </source>
</evidence>
<proteinExistence type="inferred from homology"/>
<evidence type="ECO:0000256" key="8">
    <source>
        <dbReference type="ARBA" id="ARBA00023128"/>
    </source>
</evidence>
<keyword evidence="4" id="KW-0808">Transferase</keyword>
<comment type="subcellular location">
    <subcellularLocation>
        <location evidence="1">Mitochondrion membrane</location>
        <topology evidence="1">Single-pass membrane protein</topology>
    </subcellularLocation>
</comment>
<dbReference type="PANTHER" id="PTHR13610:SF9">
    <property type="entry name" value="FI06469P"/>
    <property type="match status" value="1"/>
</dbReference>
<keyword evidence="3" id="KW-0489">Methyltransferase</keyword>
<feature type="region of interest" description="Disordered" evidence="12">
    <location>
        <begin position="1"/>
        <end position="23"/>
    </location>
</feature>
<keyword evidence="14" id="KW-1185">Reference proteome</keyword>
<dbReference type="InterPro" id="IPR026170">
    <property type="entry name" value="FAM173A/B"/>
</dbReference>
<reference evidence="15" key="1">
    <citation type="submission" date="2025-08" db="UniProtKB">
        <authorList>
            <consortium name="RefSeq"/>
        </authorList>
    </citation>
    <scope>IDENTIFICATION</scope>
    <source>
        <tissue evidence="15">Sperm</tissue>
    </source>
</reference>
<name>A0AAJ7TP02_PETMA</name>
<keyword evidence="6 13" id="KW-0812">Transmembrane</keyword>
<keyword evidence="9 13" id="KW-0472">Membrane</keyword>
<evidence type="ECO:0000256" key="4">
    <source>
        <dbReference type="ARBA" id="ARBA00022679"/>
    </source>
</evidence>
<evidence type="ECO:0000256" key="2">
    <source>
        <dbReference type="ARBA" id="ARBA00010633"/>
    </source>
</evidence>
<dbReference type="GO" id="GO:0031966">
    <property type="term" value="C:mitochondrial membrane"/>
    <property type="evidence" value="ECO:0007669"/>
    <property type="project" value="UniProtKB-SubCell"/>
</dbReference>
<evidence type="ECO:0000256" key="3">
    <source>
        <dbReference type="ARBA" id="ARBA00022603"/>
    </source>
</evidence>
<dbReference type="KEGG" id="pmrn:116948631"/>
<dbReference type="InterPro" id="IPR029063">
    <property type="entry name" value="SAM-dependent_MTases_sf"/>
</dbReference>